<feature type="region of interest" description="Disordered" evidence="1">
    <location>
        <begin position="84"/>
        <end position="113"/>
    </location>
</feature>
<proteinExistence type="predicted"/>
<comment type="caution">
    <text evidence="2">The sequence shown here is derived from an EMBL/GenBank/DDBJ whole genome shotgun (WGS) entry which is preliminary data.</text>
</comment>
<feature type="region of interest" description="Disordered" evidence="1">
    <location>
        <begin position="399"/>
        <end position="419"/>
    </location>
</feature>
<evidence type="ECO:0000256" key="1">
    <source>
        <dbReference type="SAM" id="MobiDB-lite"/>
    </source>
</evidence>
<reference evidence="2 3" key="1">
    <citation type="submission" date="2020-01" db="EMBL/GenBank/DDBJ databases">
        <title>Kibdelosporangium persica a novel Actinomycetes from a hot desert in Iran.</title>
        <authorList>
            <person name="Safaei N."/>
            <person name="Zaburannyi N."/>
            <person name="Mueller R."/>
            <person name="Wink J."/>
        </authorList>
    </citation>
    <scope>NUCLEOTIDE SEQUENCE [LARGE SCALE GENOMIC DNA]</scope>
    <source>
        <strain evidence="2 3">4NS15</strain>
    </source>
</reference>
<gene>
    <name evidence="2" type="ORF">GC106_59890</name>
</gene>
<dbReference type="Proteomes" id="UP000763557">
    <property type="component" value="Unassembled WGS sequence"/>
</dbReference>
<keyword evidence="3" id="KW-1185">Reference proteome</keyword>
<dbReference type="RefSeq" id="WP_173138232.1">
    <property type="nucleotide sequence ID" value="NZ_CBCSGW010000068.1"/>
</dbReference>
<accession>A0ABX2FBN2</accession>
<dbReference type="EMBL" id="JAAATY010000022">
    <property type="protein sequence ID" value="NRN68742.1"/>
    <property type="molecule type" value="Genomic_DNA"/>
</dbReference>
<name>A0ABX2FBN2_9PSEU</name>
<protein>
    <submittedName>
        <fullName evidence="2">Uncharacterized protein</fullName>
    </submittedName>
</protein>
<organism evidence="2 3">
    <name type="scientific">Kibdelosporangium persicum</name>
    <dbReference type="NCBI Taxonomy" id="2698649"/>
    <lineage>
        <taxon>Bacteria</taxon>
        <taxon>Bacillati</taxon>
        <taxon>Actinomycetota</taxon>
        <taxon>Actinomycetes</taxon>
        <taxon>Pseudonocardiales</taxon>
        <taxon>Pseudonocardiaceae</taxon>
        <taxon>Kibdelosporangium</taxon>
    </lineage>
</organism>
<sequence>MTNSNQSMCGGDPDALDRLADKANHGSAAILAIRVIAEGIAAESPLLGDLGRRMVAEFEGQLLPQLRQAEDALTRVADVLTWHAQEQRHASDSTARPPAGPRPAYETPPLESGSGGVLNTVVGGLQIAGGTIEAGVGGLVAAAGWVAPEPVVTKVLGTALGGALIVHGSDTVAAGYRTLRDGKPHDTYTHQLAEAAARKAGVPERGSWWIGFGVDLLAGIGPAAGASLIRGAAPEVASQTDALLLATNQRGAGSSTWHSMVGVRIDGVEQWGDLLRDRQSGLLQWSFRPMANAERLQGPAFGMWVREIPAEPDKAATALQAMRGLDERFGRDSLIPRVPWSRTGTNCSTAACEVLTSGGLDLPWWAGKHPALLHLSLHPGLPPAEGVAAVTGQVGASGGNLLGNGSLDPTAGDARTPGK</sequence>
<evidence type="ECO:0000313" key="3">
    <source>
        <dbReference type="Proteomes" id="UP000763557"/>
    </source>
</evidence>
<evidence type="ECO:0000313" key="2">
    <source>
        <dbReference type="EMBL" id="NRN68742.1"/>
    </source>
</evidence>